<proteinExistence type="predicted"/>
<dbReference type="EMBL" id="KB030484">
    <property type="protein sequence ID" value="ELK16075.1"/>
    <property type="molecule type" value="Genomic_DNA"/>
</dbReference>
<dbReference type="InParanoid" id="L5KY19"/>
<name>L5KY19_PTEAL</name>
<reference evidence="3" key="1">
    <citation type="journal article" date="2013" name="Science">
        <title>Comparative analysis of bat genomes provides insight into the evolution of flight and immunity.</title>
        <authorList>
            <person name="Zhang G."/>
            <person name="Cowled C."/>
            <person name="Shi Z."/>
            <person name="Huang Z."/>
            <person name="Bishop-Lilly K.A."/>
            <person name="Fang X."/>
            <person name="Wynne J.W."/>
            <person name="Xiong Z."/>
            <person name="Baker M.L."/>
            <person name="Zhao W."/>
            <person name="Tachedjian M."/>
            <person name="Zhu Y."/>
            <person name="Zhou P."/>
            <person name="Jiang X."/>
            <person name="Ng J."/>
            <person name="Yang L."/>
            <person name="Wu L."/>
            <person name="Xiao J."/>
            <person name="Feng Y."/>
            <person name="Chen Y."/>
            <person name="Sun X."/>
            <person name="Zhang Y."/>
            <person name="Marsh G.A."/>
            <person name="Crameri G."/>
            <person name="Broder C.C."/>
            <person name="Frey K.G."/>
            <person name="Wang L.F."/>
            <person name="Wang J."/>
        </authorList>
    </citation>
    <scope>NUCLEOTIDE SEQUENCE [LARGE SCALE GENOMIC DNA]</scope>
</reference>
<evidence type="ECO:0000313" key="2">
    <source>
        <dbReference type="EMBL" id="ELK16075.1"/>
    </source>
</evidence>
<feature type="compositionally biased region" description="Basic and acidic residues" evidence="1">
    <location>
        <begin position="24"/>
        <end position="34"/>
    </location>
</feature>
<dbReference type="Proteomes" id="UP000010552">
    <property type="component" value="Unassembled WGS sequence"/>
</dbReference>
<accession>L5KY19</accession>
<evidence type="ECO:0000256" key="1">
    <source>
        <dbReference type="SAM" id="MobiDB-lite"/>
    </source>
</evidence>
<gene>
    <name evidence="2" type="ORF">PAL_GLEAN10018115</name>
</gene>
<feature type="region of interest" description="Disordered" evidence="1">
    <location>
        <begin position="1"/>
        <end position="53"/>
    </location>
</feature>
<organism evidence="2 3">
    <name type="scientific">Pteropus alecto</name>
    <name type="common">Black flying fox</name>
    <dbReference type="NCBI Taxonomy" id="9402"/>
    <lineage>
        <taxon>Eukaryota</taxon>
        <taxon>Metazoa</taxon>
        <taxon>Chordata</taxon>
        <taxon>Craniata</taxon>
        <taxon>Vertebrata</taxon>
        <taxon>Euteleostomi</taxon>
        <taxon>Mammalia</taxon>
        <taxon>Eutheria</taxon>
        <taxon>Laurasiatheria</taxon>
        <taxon>Chiroptera</taxon>
        <taxon>Yinpterochiroptera</taxon>
        <taxon>Pteropodoidea</taxon>
        <taxon>Pteropodidae</taxon>
        <taxon>Pteropodinae</taxon>
        <taxon>Pteropus</taxon>
    </lineage>
</organism>
<feature type="compositionally biased region" description="Gly residues" evidence="1">
    <location>
        <begin position="1"/>
        <end position="10"/>
    </location>
</feature>
<dbReference type="AlphaFoldDB" id="L5KY19"/>
<protein>
    <submittedName>
        <fullName evidence="2">Uncharacterized protein</fullName>
    </submittedName>
</protein>
<evidence type="ECO:0000313" key="3">
    <source>
        <dbReference type="Proteomes" id="UP000010552"/>
    </source>
</evidence>
<keyword evidence="3" id="KW-1185">Reference proteome</keyword>
<sequence length="139" mass="15376">MAEGPGGGGPRGDRAGSGWAAEEEVVRRRCRSGEEAEVSQPWPEGPRGMAAGPPLEERFRQMHLQKQVSYRTGLPRHPPGPRWGQFAYHHHMTSAERGLADTVRAHACPGALVTDLIAQHFKPFFGVEGVWPPFLRWCS</sequence>